<sequence length="46" mass="5463">MPHLTRKSLQSDFFPTFYQNGRGKSISPEETPSFRLKFSPQWDIIF</sequence>
<dbReference type="EMBL" id="AGCK01000075">
    <property type="protein sequence ID" value="EHM53254.1"/>
    <property type="molecule type" value="Genomic_DNA"/>
</dbReference>
<accession>G9YNT6</accession>
<organism evidence="1 2">
    <name type="scientific">Flavonifractor plautii ATCC 29863</name>
    <dbReference type="NCBI Taxonomy" id="411475"/>
    <lineage>
        <taxon>Bacteria</taxon>
        <taxon>Bacillati</taxon>
        <taxon>Bacillota</taxon>
        <taxon>Clostridia</taxon>
        <taxon>Eubacteriales</taxon>
        <taxon>Oscillospiraceae</taxon>
        <taxon>Flavonifractor</taxon>
    </lineage>
</organism>
<evidence type="ECO:0000313" key="2">
    <source>
        <dbReference type="Proteomes" id="UP000004459"/>
    </source>
</evidence>
<name>G9YNT6_FLAPL</name>
<dbReference type="HOGENOM" id="CLU_3183966_0_0_9"/>
<proteinExistence type="predicted"/>
<reference evidence="1 2" key="1">
    <citation type="submission" date="2011-08" db="EMBL/GenBank/DDBJ databases">
        <authorList>
            <person name="Weinstock G."/>
            <person name="Sodergren E."/>
            <person name="Clifton S."/>
            <person name="Fulton L."/>
            <person name="Fulton B."/>
            <person name="Courtney L."/>
            <person name="Fronick C."/>
            <person name="Harrison M."/>
            <person name="Strong C."/>
            <person name="Farmer C."/>
            <person name="Delahaunty K."/>
            <person name="Markovic C."/>
            <person name="Hall O."/>
            <person name="Minx P."/>
            <person name="Tomlinson C."/>
            <person name="Mitreva M."/>
            <person name="Hou S."/>
            <person name="Chen J."/>
            <person name="Wollam A."/>
            <person name="Pepin K.H."/>
            <person name="Johnson M."/>
            <person name="Bhonagiri V."/>
            <person name="Zhang X."/>
            <person name="Suruliraj S."/>
            <person name="Warren W."/>
            <person name="Chinwalla A."/>
            <person name="Mardis E.R."/>
            <person name="Wilson R.K."/>
        </authorList>
    </citation>
    <scope>NUCLEOTIDE SEQUENCE [LARGE SCALE GENOMIC DNA]</scope>
    <source>
        <strain evidence="1 2">ATCC 29863</strain>
    </source>
</reference>
<protein>
    <submittedName>
        <fullName evidence="1">Uncharacterized protein</fullName>
    </submittedName>
</protein>
<dbReference type="AlphaFoldDB" id="G9YNT6"/>
<evidence type="ECO:0000313" key="1">
    <source>
        <dbReference type="EMBL" id="EHM53254.1"/>
    </source>
</evidence>
<dbReference type="Proteomes" id="UP000004459">
    <property type="component" value="Unassembled WGS sequence"/>
</dbReference>
<gene>
    <name evidence="1" type="ORF">HMPREF0372_01163</name>
</gene>
<comment type="caution">
    <text evidence="1">The sequence shown here is derived from an EMBL/GenBank/DDBJ whole genome shotgun (WGS) entry which is preliminary data.</text>
</comment>